<feature type="domain" description="Type I restriction modification DNA specificity" evidence="4">
    <location>
        <begin position="4"/>
        <end position="180"/>
    </location>
</feature>
<dbReference type="GO" id="GO:0004519">
    <property type="term" value="F:endonuclease activity"/>
    <property type="evidence" value="ECO:0007669"/>
    <property type="project" value="UniProtKB-KW"/>
</dbReference>
<evidence type="ECO:0000256" key="2">
    <source>
        <dbReference type="ARBA" id="ARBA00022747"/>
    </source>
</evidence>
<dbReference type="EMBL" id="JBHRUH010000011">
    <property type="protein sequence ID" value="MFC3291509.1"/>
    <property type="molecule type" value="Genomic_DNA"/>
</dbReference>
<evidence type="ECO:0000313" key="6">
    <source>
        <dbReference type="Proteomes" id="UP001595640"/>
    </source>
</evidence>
<dbReference type="EC" id="3.1.21.-" evidence="5"/>
<dbReference type="SUPFAM" id="SSF116734">
    <property type="entry name" value="DNA methylase specificity domain"/>
    <property type="match status" value="2"/>
</dbReference>
<keyword evidence="5" id="KW-0378">Hydrolase</keyword>
<sequence length="476" mass="52854">MEFNWPKVRLGDHVDSCLGKMLDKQKNKGVEQPYLGNSNVRWGEFDLSDLAQMKFEEHEHERYGIKPGDLIVCEGGEPGRCAIWEGELPEMKIQKALHRVRAKPSFNNRYLYYWFLYAGQHGLLEPYFTGTTIKHLSGRALSNLVLPQPPIGHQEFMASILGSIDKKIQLNHRINNTLQQMAQALFKSWFVDFDPVKAKVSVLEAGGSDMDALLAAMEAISGKTADQLALLRTEQSERFAELRATAALFPSAMQESELGEIPEGWEVTSIGKIAEVIKGKSYKSAELSSSNTALVTLKSFNRGGGYRLDGLKEYTGKYKPKQEVFAGDLIIAYTDVTQAADVIGKPALVVSDSRYEHLVVSLDVAVIRPFEEKLKPYLYGLAGTDGFQSHTRAYTTGTTVLHLDKNAVPDYQFSMPSKALAEAYERQVSPLFSLIDQKIQEARSLASLRDTLLPELLSGELEAPSAETKIAEVANA</sequence>
<dbReference type="Proteomes" id="UP001595640">
    <property type="component" value="Unassembled WGS sequence"/>
</dbReference>
<dbReference type="CDD" id="cd17253">
    <property type="entry name" value="RMtype1_S_Eco933I-TRD2-CR2_like"/>
    <property type="match status" value="1"/>
</dbReference>
<name>A0ABV7LYJ5_9GAMM</name>
<reference evidence="6" key="1">
    <citation type="journal article" date="2019" name="Int. J. Syst. Evol. Microbiol.">
        <title>The Global Catalogue of Microorganisms (GCM) 10K type strain sequencing project: providing services to taxonomists for standard genome sequencing and annotation.</title>
        <authorList>
            <consortium name="The Broad Institute Genomics Platform"/>
            <consortium name="The Broad Institute Genome Sequencing Center for Infectious Disease"/>
            <person name="Wu L."/>
            <person name="Ma J."/>
        </authorList>
    </citation>
    <scope>NUCLEOTIDE SEQUENCE [LARGE SCALE GENOMIC DNA]</scope>
    <source>
        <strain evidence="6">KCTC 12847</strain>
    </source>
</reference>
<keyword evidence="6" id="KW-1185">Reference proteome</keyword>
<proteinExistence type="inferred from homology"/>
<gene>
    <name evidence="5" type="ORF">ACFOEI_05460</name>
</gene>
<dbReference type="PANTHER" id="PTHR30408:SF13">
    <property type="entry name" value="TYPE I RESTRICTION ENZYME HINDI SPECIFICITY SUBUNIT"/>
    <property type="match status" value="1"/>
</dbReference>
<evidence type="ECO:0000256" key="3">
    <source>
        <dbReference type="ARBA" id="ARBA00023125"/>
    </source>
</evidence>
<dbReference type="RefSeq" id="WP_019018852.1">
    <property type="nucleotide sequence ID" value="NZ_BMXD01000005.1"/>
</dbReference>
<comment type="similarity">
    <text evidence="1">Belongs to the type-I restriction system S methylase family.</text>
</comment>
<dbReference type="GO" id="GO:0016787">
    <property type="term" value="F:hydrolase activity"/>
    <property type="evidence" value="ECO:0007669"/>
    <property type="project" value="UniProtKB-KW"/>
</dbReference>
<dbReference type="InterPro" id="IPR044946">
    <property type="entry name" value="Restrct_endonuc_typeI_TRD_sf"/>
</dbReference>
<organism evidence="5 6">
    <name type="scientific">Modicisalibacter luteus</name>
    <dbReference type="NCBI Taxonomy" id="453962"/>
    <lineage>
        <taxon>Bacteria</taxon>
        <taxon>Pseudomonadati</taxon>
        <taxon>Pseudomonadota</taxon>
        <taxon>Gammaproteobacteria</taxon>
        <taxon>Oceanospirillales</taxon>
        <taxon>Halomonadaceae</taxon>
        <taxon>Modicisalibacter</taxon>
    </lineage>
</organism>
<accession>A0ABV7LYJ5</accession>
<dbReference type="InterPro" id="IPR052021">
    <property type="entry name" value="Type-I_RS_S_subunit"/>
</dbReference>
<dbReference type="Gene3D" id="3.90.220.20">
    <property type="entry name" value="DNA methylase specificity domains"/>
    <property type="match status" value="2"/>
</dbReference>
<dbReference type="PANTHER" id="PTHR30408">
    <property type="entry name" value="TYPE-1 RESTRICTION ENZYME ECOKI SPECIFICITY PROTEIN"/>
    <property type="match status" value="1"/>
</dbReference>
<dbReference type="Pfam" id="PF01420">
    <property type="entry name" value="Methylase_S"/>
    <property type="match status" value="1"/>
</dbReference>
<dbReference type="InterPro" id="IPR000055">
    <property type="entry name" value="Restrct_endonuc_typeI_TRD"/>
</dbReference>
<keyword evidence="5" id="KW-0540">Nuclease</keyword>
<keyword evidence="5" id="KW-0255">Endonuclease</keyword>
<keyword evidence="3" id="KW-0238">DNA-binding</keyword>
<keyword evidence="2" id="KW-0680">Restriction system</keyword>
<evidence type="ECO:0000313" key="5">
    <source>
        <dbReference type="EMBL" id="MFC3291509.1"/>
    </source>
</evidence>
<evidence type="ECO:0000256" key="1">
    <source>
        <dbReference type="ARBA" id="ARBA00010923"/>
    </source>
</evidence>
<evidence type="ECO:0000259" key="4">
    <source>
        <dbReference type="Pfam" id="PF01420"/>
    </source>
</evidence>
<comment type="caution">
    <text evidence="5">The sequence shown here is derived from an EMBL/GenBank/DDBJ whole genome shotgun (WGS) entry which is preliminary data.</text>
</comment>
<protein>
    <submittedName>
        <fullName evidence="5">Restriction endonuclease subunit S</fullName>
        <ecNumber evidence="5">3.1.21.-</ecNumber>
    </submittedName>
</protein>